<dbReference type="PANTHER" id="PTHR10000">
    <property type="entry name" value="PHOSPHOSERINE PHOSPHATASE"/>
    <property type="match status" value="1"/>
</dbReference>
<dbReference type="NCBIfam" id="TIGR01484">
    <property type="entry name" value="HAD-SF-IIB"/>
    <property type="match status" value="1"/>
</dbReference>
<sequence>MYKLIALDMDGTLLKEDKSISEENYIAIKKAKEKGVKVVLSTGRPQKGIEKYLKELNLLSDEDYCVTYNGSVIQNTGTNEILYKKLLTCEDAHYLYDLSKKLDINIHALTTTSCIAPKLTKYTELEVTMNGINFEEVDFATLTDSTPIVKIMLIDEPEKLSEAIEKLPEEVYEKYTVVRSAPFFLEFLDKTVNKGAGVKALAESLGINQNEVICMGDAGNDLHMIKYAGLGVAMGNAFLEVKKAADYITYTNEDDGVAHVINKFILDSPNFFIEDDESENDQAV</sequence>
<organism evidence="1 2">
    <name type="scientific">Clostridium ganghwense</name>
    <dbReference type="NCBI Taxonomy" id="312089"/>
    <lineage>
        <taxon>Bacteria</taxon>
        <taxon>Bacillati</taxon>
        <taxon>Bacillota</taxon>
        <taxon>Clostridia</taxon>
        <taxon>Eubacteriales</taxon>
        <taxon>Clostridiaceae</taxon>
        <taxon>Clostridium</taxon>
    </lineage>
</organism>
<dbReference type="EC" id="3.1.3.23" evidence="1"/>
<dbReference type="InterPro" id="IPR036412">
    <property type="entry name" value="HAD-like_sf"/>
</dbReference>
<reference evidence="1" key="1">
    <citation type="submission" date="2022-12" db="EMBL/GenBank/DDBJ databases">
        <authorList>
            <person name="Wang J."/>
        </authorList>
    </citation>
    <scope>NUCLEOTIDE SEQUENCE</scope>
    <source>
        <strain evidence="1">HY-42-06</strain>
    </source>
</reference>
<gene>
    <name evidence="1" type="primary">yidA</name>
    <name evidence="1" type="ORF">OXH55_10780</name>
</gene>
<dbReference type="PANTHER" id="PTHR10000:SF8">
    <property type="entry name" value="HAD SUPERFAMILY HYDROLASE-LIKE, TYPE 3"/>
    <property type="match status" value="1"/>
</dbReference>
<name>A0ABT4CQB5_9CLOT</name>
<proteinExistence type="predicted"/>
<accession>A0ABT4CQB5</accession>
<dbReference type="SUPFAM" id="SSF56784">
    <property type="entry name" value="HAD-like"/>
    <property type="match status" value="1"/>
</dbReference>
<dbReference type="RefSeq" id="WP_268049964.1">
    <property type="nucleotide sequence ID" value="NZ_JAPQES010000003.1"/>
</dbReference>
<dbReference type="InterPro" id="IPR023214">
    <property type="entry name" value="HAD_sf"/>
</dbReference>
<dbReference type="Pfam" id="PF08282">
    <property type="entry name" value="Hydrolase_3"/>
    <property type="match status" value="1"/>
</dbReference>
<evidence type="ECO:0000313" key="1">
    <source>
        <dbReference type="EMBL" id="MCY6371118.1"/>
    </source>
</evidence>
<keyword evidence="1" id="KW-0378">Hydrolase</keyword>
<dbReference type="EMBL" id="JAPQES010000003">
    <property type="protein sequence ID" value="MCY6371118.1"/>
    <property type="molecule type" value="Genomic_DNA"/>
</dbReference>
<dbReference type="SFLD" id="SFLDS00003">
    <property type="entry name" value="Haloacid_Dehalogenase"/>
    <property type="match status" value="1"/>
</dbReference>
<keyword evidence="2" id="KW-1185">Reference proteome</keyword>
<dbReference type="InterPro" id="IPR000150">
    <property type="entry name" value="Cof"/>
</dbReference>
<dbReference type="SFLD" id="SFLDG01144">
    <property type="entry name" value="C2.B.4:_PGP_Like"/>
    <property type="match status" value="1"/>
</dbReference>
<dbReference type="Gene3D" id="3.30.1240.10">
    <property type="match status" value="1"/>
</dbReference>
<dbReference type="NCBIfam" id="NF007806">
    <property type="entry name" value="PRK10513.1"/>
    <property type="match status" value="1"/>
</dbReference>
<protein>
    <submittedName>
        <fullName evidence="1">Sugar-phosphatase</fullName>
        <ecNumber evidence="1">3.1.3.23</ecNumber>
    </submittedName>
</protein>
<dbReference type="CDD" id="cd07516">
    <property type="entry name" value="HAD_Pase"/>
    <property type="match status" value="1"/>
</dbReference>
<evidence type="ECO:0000313" key="2">
    <source>
        <dbReference type="Proteomes" id="UP001079657"/>
    </source>
</evidence>
<dbReference type="Gene3D" id="3.40.50.1000">
    <property type="entry name" value="HAD superfamily/HAD-like"/>
    <property type="match status" value="1"/>
</dbReference>
<dbReference type="GO" id="GO:0050308">
    <property type="term" value="F:sugar-phosphatase activity"/>
    <property type="evidence" value="ECO:0007669"/>
    <property type="project" value="UniProtKB-EC"/>
</dbReference>
<dbReference type="SFLD" id="SFLDG01140">
    <property type="entry name" value="C2.B:_Phosphomannomutase_and_P"/>
    <property type="match status" value="1"/>
</dbReference>
<dbReference type="NCBIfam" id="TIGR00099">
    <property type="entry name" value="Cof-subfamily"/>
    <property type="match status" value="1"/>
</dbReference>
<dbReference type="InterPro" id="IPR006379">
    <property type="entry name" value="HAD-SF_hydro_IIB"/>
</dbReference>
<dbReference type="Proteomes" id="UP001079657">
    <property type="component" value="Unassembled WGS sequence"/>
</dbReference>
<dbReference type="PROSITE" id="PS01229">
    <property type="entry name" value="COF_2"/>
    <property type="match status" value="1"/>
</dbReference>
<comment type="caution">
    <text evidence="1">The sequence shown here is derived from an EMBL/GenBank/DDBJ whole genome shotgun (WGS) entry which is preliminary data.</text>
</comment>